<feature type="region of interest" description="Disordered" evidence="1">
    <location>
        <begin position="122"/>
        <end position="188"/>
    </location>
</feature>
<evidence type="ECO:0000256" key="1">
    <source>
        <dbReference type="SAM" id="MobiDB-lite"/>
    </source>
</evidence>
<dbReference type="EMBL" id="WBJZ01000004">
    <property type="protein sequence ID" value="KAB1660102.1"/>
    <property type="molecule type" value="Genomic_DNA"/>
</dbReference>
<comment type="caution">
    <text evidence="3">The sequence shown here is derived from an EMBL/GenBank/DDBJ whole genome shotgun (WGS) entry which is preliminary data.</text>
</comment>
<feature type="transmembrane region" description="Helical" evidence="2">
    <location>
        <begin position="38"/>
        <end position="65"/>
    </location>
</feature>
<dbReference type="OrthoDB" id="4792842at2"/>
<evidence type="ECO:0000313" key="3">
    <source>
        <dbReference type="EMBL" id="KAB1660102.1"/>
    </source>
</evidence>
<feature type="compositionally biased region" description="Low complexity" evidence="1">
    <location>
        <begin position="142"/>
        <end position="161"/>
    </location>
</feature>
<evidence type="ECO:0000313" key="4">
    <source>
        <dbReference type="Proteomes" id="UP000467240"/>
    </source>
</evidence>
<gene>
    <name evidence="3" type="ORF">F8O01_04025</name>
</gene>
<keyword evidence="4" id="KW-1185">Reference proteome</keyword>
<sequence>MSAISNARQPAAPRGRTPRGRLSAAPEPRRRAAPAVKWVVSTLLVMGGVLVAQLVLATVVAQGAYEVQALEQQQTALTRQETALAEQVGSLSSPQNLATLATAQGMVPGESFSFVDTSTGQVTGGDTAPSAGAGIDPGLVGNEALNPSAPNAANPNIAPAPGQDGVSPATGDGTDVPSATELESPTTR</sequence>
<keyword evidence="2" id="KW-0472">Membrane</keyword>
<feature type="region of interest" description="Disordered" evidence="1">
    <location>
        <begin position="1"/>
        <end position="28"/>
    </location>
</feature>
<protein>
    <recommendedName>
        <fullName evidence="5">Cell division protein FtsL</fullName>
    </recommendedName>
</protein>
<proteinExistence type="predicted"/>
<evidence type="ECO:0000256" key="2">
    <source>
        <dbReference type="SAM" id="Phobius"/>
    </source>
</evidence>
<dbReference type="Proteomes" id="UP000467240">
    <property type="component" value="Unassembled WGS sequence"/>
</dbReference>
<keyword evidence="2" id="KW-1133">Transmembrane helix</keyword>
<dbReference type="RefSeq" id="WP_158039598.1">
    <property type="nucleotide sequence ID" value="NZ_JACCFV010000001.1"/>
</dbReference>
<accession>A0A7J5BZM3</accession>
<name>A0A7J5BZM3_9MICO</name>
<dbReference type="AlphaFoldDB" id="A0A7J5BZM3"/>
<reference evidence="3 4" key="1">
    <citation type="submission" date="2019-09" db="EMBL/GenBank/DDBJ databases">
        <title>Phylogeny of genus Pseudoclavibacter and closely related genus.</title>
        <authorList>
            <person name="Li Y."/>
        </authorList>
    </citation>
    <scope>NUCLEOTIDE SEQUENCE [LARGE SCALE GENOMIC DNA]</scope>
    <source>
        <strain evidence="3 4">DSM 23821</strain>
    </source>
</reference>
<keyword evidence="2" id="KW-0812">Transmembrane</keyword>
<feature type="compositionally biased region" description="Low complexity" evidence="1">
    <location>
        <begin position="7"/>
        <end position="26"/>
    </location>
</feature>
<organism evidence="3 4">
    <name type="scientific">Pseudoclavibacter chungangensis</name>
    <dbReference type="NCBI Taxonomy" id="587635"/>
    <lineage>
        <taxon>Bacteria</taxon>
        <taxon>Bacillati</taxon>
        <taxon>Actinomycetota</taxon>
        <taxon>Actinomycetes</taxon>
        <taxon>Micrococcales</taxon>
        <taxon>Microbacteriaceae</taxon>
        <taxon>Pseudoclavibacter</taxon>
    </lineage>
</organism>
<evidence type="ECO:0008006" key="5">
    <source>
        <dbReference type="Google" id="ProtNLM"/>
    </source>
</evidence>